<keyword evidence="4" id="KW-1185">Reference proteome</keyword>
<evidence type="ECO:0000259" key="2">
    <source>
        <dbReference type="Pfam" id="PF16036"/>
    </source>
</evidence>
<dbReference type="InterPro" id="IPR016087">
    <property type="entry name" value="Chalcone_isomerase"/>
</dbReference>
<organism evidence="3 4">
    <name type="scientific">Kangiella japonica</name>
    <dbReference type="NCBI Taxonomy" id="647384"/>
    <lineage>
        <taxon>Bacteria</taxon>
        <taxon>Pseudomonadati</taxon>
        <taxon>Pseudomonadota</taxon>
        <taxon>Gammaproteobacteria</taxon>
        <taxon>Kangiellales</taxon>
        <taxon>Kangiellaceae</taxon>
        <taxon>Kangiella</taxon>
    </lineage>
</organism>
<dbReference type="Proteomes" id="UP001501221">
    <property type="component" value="Unassembled WGS sequence"/>
</dbReference>
<evidence type="ECO:0000313" key="4">
    <source>
        <dbReference type="Proteomes" id="UP001501221"/>
    </source>
</evidence>
<dbReference type="Pfam" id="PF16036">
    <property type="entry name" value="Chalcone_3"/>
    <property type="match status" value="1"/>
</dbReference>
<name>A0ABN0SYB8_9GAMM</name>
<feature type="domain" description="Chalcone isomerase" evidence="2">
    <location>
        <begin position="18"/>
        <end position="168"/>
    </location>
</feature>
<keyword evidence="1" id="KW-0732">Signal</keyword>
<dbReference type="EMBL" id="BAAAFM010000003">
    <property type="protein sequence ID" value="GAA0206417.1"/>
    <property type="molecule type" value="Genomic_DNA"/>
</dbReference>
<feature type="signal peptide" evidence="1">
    <location>
        <begin position="1"/>
        <end position="18"/>
    </location>
</feature>
<accession>A0ABN0SYB8</accession>
<gene>
    <name evidence="3" type="ORF">GCM10009123_12370</name>
</gene>
<evidence type="ECO:0000313" key="3">
    <source>
        <dbReference type="EMBL" id="GAA0206417.1"/>
    </source>
</evidence>
<evidence type="ECO:0000256" key="1">
    <source>
        <dbReference type="SAM" id="SignalP"/>
    </source>
</evidence>
<proteinExistence type="predicted"/>
<protein>
    <recommendedName>
        <fullName evidence="2">Chalcone isomerase domain-containing protein</fullName>
    </recommendedName>
</protein>
<comment type="caution">
    <text evidence="3">The sequence shown here is derived from an EMBL/GenBank/DDBJ whole genome shotgun (WGS) entry which is preliminary data.</text>
</comment>
<reference evidence="3 4" key="1">
    <citation type="journal article" date="2019" name="Int. J. Syst. Evol. Microbiol.">
        <title>The Global Catalogue of Microorganisms (GCM) 10K type strain sequencing project: providing services to taxonomists for standard genome sequencing and annotation.</title>
        <authorList>
            <consortium name="The Broad Institute Genomics Platform"/>
            <consortium name="The Broad Institute Genome Sequencing Center for Infectious Disease"/>
            <person name="Wu L."/>
            <person name="Ma J."/>
        </authorList>
    </citation>
    <scope>NUCLEOTIDE SEQUENCE [LARGE SCALE GENOMIC DNA]</scope>
    <source>
        <strain evidence="3 4">JCM 16211</strain>
    </source>
</reference>
<sequence>MKIIPYSLLLLFSLTLKAQITDTIQYDNQTFALCDKERVSKLWFDIVDVGVYYKDCAAAENIFDKQSKLLRFSYLREVEGKQFTEGAIEYLEANLSPKRKSLCLASFTDLNNAYQTVGNGDVYDLYILKDEGIKLYLNKKHLHTMPNTECRLDYLNVWFGEETMDSQFHALAE</sequence>
<feature type="chain" id="PRO_5045154051" description="Chalcone isomerase domain-containing protein" evidence="1">
    <location>
        <begin position="19"/>
        <end position="173"/>
    </location>
</feature>
<dbReference type="RefSeq" id="WP_343988140.1">
    <property type="nucleotide sequence ID" value="NZ_BAAAFM010000003.1"/>
</dbReference>